<gene>
    <name evidence="1" type="ORF">AXG55_07960</name>
</gene>
<dbReference type="Proteomes" id="UP000184731">
    <property type="component" value="Chromosome"/>
</dbReference>
<sequence>MGLMKLWQQPKQEISNIEVPHKSKGELFFSSLQNQLEKDLLFIRSQKDLGKEFFFSQVKISHGLISPKANTKDKDFKDGKSYLFMHIPGEAGFLIEPNINFELFHMYRASKVHQHLGNGNLDTPPAPFFILKSKSISEFKLIDENYVRVVENGKTLSVAQMSEMLLLLADSIK</sequence>
<proteinExistence type="predicted"/>
<dbReference type="EMBL" id="CP017834">
    <property type="protein sequence ID" value="APJ03842.1"/>
    <property type="molecule type" value="Genomic_DNA"/>
</dbReference>
<dbReference type="RefSeq" id="WP_148697586.1">
    <property type="nucleotide sequence ID" value="NZ_CP017834.1"/>
</dbReference>
<evidence type="ECO:0000313" key="2">
    <source>
        <dbReference type="Proteomes" id="UP000184731"/>
    </source>
</evidence>
<dbReference type="KEGG" id="saqi:AXG55_07960"/>
<dbReference type="AlphaFoldDB" id="A0A1L4D0U8"/>
<evidence type="ECO:0000313" key="1">
    <source>
        <dbReference type="EMBL" id="APJ03842.1"/>
    </source>
</evidence>
<protein>
    <submittedName>
        <fullName evidence="1">Uncharacterized protein</fullName>
    </submittedName>
</protein>
<accession>A0A1L4D0U8</accession>
<name>A0A1L4D0U8_9BACT</name>
<dbReference type="STRING" id="1915309.AXG55_07960"/>
<keyword evidence="2" id="KW-1185">Reference proteome</keyword>
<reference evidence="1 2" key="1">
    <citation type="submission" date="2016-10" db="EMBL/GenBank/DDBJ databases">
        <title>Silvanigrella aquatica sp. nov., isolated from a freshwater lake located in the Black Forest, Germany, description of Silvanigrellaceae fam. nov., Silvanigrellales ord. nov., reclassification of the order Bdellovibrionales in the class Oligoflexia, reclassification of the families Bacteriovoracaceae and Halobacteriovoraceae in the new order Bacteriovoracales ord. nov., and reclassification of the family Pseudobacteriovoracaceae in the order Oligoflexiales.</title>
        <authorList>
            <person name="Hahn M.W."/>
            <person name="Schmidt J."/>
            <person name="Koll U."/>
            <person name="Rohde M."/>
            <person name="Verbag S."/>
            <person name="Pitt A."/>
            <person name="Nakai R."/>
            <person name="Naganuma T."/>
            <person name="Lang E."/>
        </authorList>
    </citation>
    <scope>NUCLEOTIDE SEQUENCE [LARGE SCALE GENOMIC DNA]</scope>
    <source>
        <strain evidence="1 2">MWH-Nonnen-W8red</strain>
    </source>
</reference>
<organism evidence="1 2">
    <name type="scientific">Silvanigrella aquatica</name>
    <dbReference type="NCBI Taxonomy" id="1915309"/>
    <lineage>
        <taxon>Bacteria</taxon>
        <taxon>Pseudomonadati</taxon>
        <taxon>Bdellovibrionota</taxon>
        <taxon>Oligoflexia</taxon>
        <taxon>Silvanigrellales</taxon>
        <taxon>Silvanigrellaceae</taxon>
        <taxon>Silvanigrella</taxon>
    </lineage>
</organism>
<dbReference type="OrthoDB" id="5294574at2"/>